<dbReference type="InterPro" id="IPR011583">
    <property type="entry name" value="Chitinase_II/V-like_cat"/>
</dbReference>
<dbReference type="Pfam" id="PF00704">
    <property type="entry name" value="Glyco_hydro_18"/>
    <property type="match status" value="1"/>
</dbReference>
<dbReference type="SMART" id="SM00636">
    <property type="entry name" value="Glyco_18"/>
    <property type="match status" value="1"/>
</dbReference>
<dbReference type="PROSITE" id="PS01095">
    <property type="entry name" value="GH18_1"/>
    <property type="match status" value="1"/>
</dbReference>
<evidence type="ECO:0000256" key="9">
    <source>
        <dbReference type="ARBA" id="ARBA00023295"/>
    </source>
</evidence>
<evidence type="ECO:0000256" key="4">
    <source>
        <dbReference type="ARBA" id="ARBA00012729"/>
    </source>
</evidence>
<keyword evidence="8" id="KW-0119">Carbohydrate metabolism</keyword>
<evidence type="ECO:0000259" key="14">
    <source>
        <dbReference type="PROSITE" id="PS51910"/>
    </source>
</evidence>
<sequence length="633" mass="66125">MLWAVILVLLSATTELATCHGPSPRNGSDVSSNAAYISVAYYVNWAIYDRKFNPQDLPADKLTHVLYAFANISPNTGGVYLSDIWADTEIRLSGDSRNQTGLNLYGCFEQFYLLKKANRNLKVLLSIGGSSYSSNFAAPASTSSGRSTFASTAVSLVANLGLDGLDINWENIASDAEAANMVLLLQAVREALDTYGNSLSVPYNFTLTVASPAGPSNYQALHLTDMDQYIDFWNLMAYDYAGSWSTLAANQANLFSSGSNAATTPFDTRTAIDHYTSQGIAANKIVLGMPVYGRSFEATEGLGKPFNGVGNGTWEAGVYDFKSLPLSGAIEFNDNTTGSSYSYDCTKAELVSYDTVLVAKQKAAWIQRMGLGGAMWWESSADGMGNNSLILNAVEVLGGVNGSGLRSSPNQLLYPNSTYDNLRAGMPGSSSVRTMLTSTGKTSKACTCVSLSTSGTLAAFLPSREVPTSYVTSGPNSASTPTVATSGTTESTAIAINSESTSSTTGSSFSSEVTSTTMTAVASDKSRQSSTTTTLIVPGKNGVAGCAYVVASELGAGAMCSSDYCNCGGTVAPLLTSSVSGTLTTNCNYGTQPAVNSCPPPVTLATVTEVVVVTCTTLKPAPGSCRVVTTLSS</sequence>
<dbReference type="InterPro" id="IPR001223">
    <property type="entry name" value="Glyco_hydro18_cat"/>
</dbReference>
<keyword evidence="7" id="KW-0146">Chitin degradation</keyword>
<dbReference type="GO" id="GO:0006032">
    <property type="term" value="P:chitin catabolic process"/>
    <property type="evidence" value="ECO:0007669"/>
    <property type="project" value="UniProtKB-KW"/>
</dbReference>
<dbReference type="EC" id="3.2.1.14" evidence="4"/>
<dbReference type="PROSITE" id="PS51910">
    <property type="entry name" value="GH18_2"/>
    <property type="match status" value="1"/>
</dbReference>
<dbReference type="EMBL" id="KZ613791">
    <property type="protein sequence ID" value="PMD60219.1"/>
    <property type="molecule type" value="Genomic_DNA"/>
</dbReference>
<dbReference type="Proteomes" id="UP000235371">
    <property type="component" value="Unassembled WGS sequence"/>
</dbReference>
<evidence type="ECO:0000313" key="16">
    <source>
        <dbReference type="Proteomes" id="UP000235371"/>
    </source>
</evidence>
<organism evidence="15 16">
    <name type="scientific">Hyaloscypha bicolor E</name>
    <dbReference type="NCBI Taxonomy" id="1095630"/>
    <lineage>
        <taxon>Eukaryota</taxon>
        <taxon>Fungi</taxon>
        <taxon>Dikarya</taxon>
        <taxon>Ascomycota</taxon>
        <taxon>Pezizomycotina</taxon>
        <taxon>Leotiomycetes</taxon>
        <taxon>Helotiales</taxon>
        <taxon>Hyaloscyphaceae</taxon>
        <taxon>Hyaloscypha</taxon>
        <taxon>Hyaloscypha bicolor</taxon>
    </lineage>
</organism>
<dbReference type="PANTHER" id="PTHR11177:SF317">
    <property type="entry name" value="CHITINASE 12-RELATED"/>
    <property type="match status" value="1"/>
</dbReference>
<evidence type="ECO:0000256" key="6">
    <source>
        <dbReference type="ARBA" id="ARBA00022801"/>
    </source>
</evidence>
<dbReference type="PANTHER" id="PTHR11177">
    <property type="entry name" value="CHITINASE"/>
    <property type="match status" value="1"/>
</dbReference>
<dbReference type="GO" id="GO:0005576">
    <property type="term" value="C:extracellular region"/>
    <property type="evidence" value="ECO:0007669"/>
    <property type="project" value="UniProtKB-SubCell"/>
</dbReference>
<dbReference type="CDD" id="cd06548">
    <property type="entry name" value="GH18_chitinase"/>
    <property type="match status" value="1"/>
</dbReference>
<feature type="signal peptide" evidence="13">
    <location>
        <begin position="1"/>
        <end position="19"/>
    </location>
</feature>
<comment type="similarity">
    <text evidence="3">Belongs to the glycosyl hydrolase 18 family. Chitinase class V subfamily.</text>
</comment>
<gene>
    <name evidence="15" type="ORF">K444DRAFT_722249</name>
</gene>
<dbReference type="FunFam" id="3.20.20.80:FF:000075">
    <property type="entry name" value="Sporulation-specific chitinase"/>
    <property type="match status" value="1"/>
</dbReference>
<reference evidence="15 16" key="1">
    <citation type="submission" date="2016-04" db="EMBL/GenBank/DDBJ databases">
        <title>A degradative enzymes factory behind the ericoid mycorrhizal symbiosis.</title>
        <authorList>
            <consortium name="DOE Joint Genome Institute"/>
            <person name="Martino E."/>
            <person name="Morin E."/>
            <person name="Grelet G."/>
            <person name="Kuo A."/>
            <person name="Kohler A."/>
            <person name="Daghino S."/>
            <person name="Barry K."/>
            <person name="Choi C."/>
            <person name="Cichocki N."/>
            <person name="Clum A."/>
            <person name="Copeland A."/>
            <person name="Hainaut M."/>
            <person name="Haridas S."/>
            <person name="Labutti K."/>
            <person name="Lindquist E."/>
            <person name="Lipzen A."/>
            <person name="Khouja H.-R."/>
            <person name="Murat C."/>
            <person name="Ohm R."/>
            <person name="Olson A."/>
            <person name="Spatafora J."/>
            <person name="Veneault-Fourrey C."/>
            <person name="Henrissat B."/>
            <person name="Grigoriev I."/>
            <person name="Martin F."/>
            <person name="Perotto S."/>
        </authorList>
    </citation>
    <scope>NUCLEOTIDE SEQUENCE [LARGE SCALE GENOMIC DNA]</scope>
    <source>
        <strain evidence="15 16">E</strain>
    </source>
</reference>
<proteinExistence type="inferred from homology"/>
<dbReference type="STRING" id="1095630.A0A2J6TB14"/>
<comment type="subcellular location">
    <subcellularLocation>
        <location evidence="2">Secreted</location>
    </subcellularLocation>
</comment>
<dbReference type="Gene3D" id="3.20.20.80">
    <property type="entry name" value="Glycosidases"/>
    <property type="match status" value="1"/>
</dbReference>
<dbReference type="SUPFAM" id="SSF51445">
    <property type="entry name" value="(Trans)glycosidases"/>
    <property type="match status" value="1"/>
</dbReference>
<keyword evidence="10" id="KW-0624">Polysaccharide degradation</keyword>
<feature type="chain" id="PRO_5014337214" description="chitinase" evidence="13">
    <location>
        <begin position="20"/>
        <end position="633"/>
    </location>
</feature>
<feature type="region of interest" description="Disordered" evidence="12">
    <location>
        <begin position="470"/>
        <end position="490"/>
    </location>
</feature>
<keyword evidence="9 11" id="KW-0326">Glycosidase</keyword>
<dbReference type="AlphaFoldDB" id="A0A2J6TB14"/>
<keyword evidence="6 11" id="KW-0378">Hydrolase</keyword>
<evidence type="ECO:0000256" key="8">
    <source>
        <dbReference type="ARBA" id="ARBA00023277"/>
    </source>
</evidence>
<dbReference type="RefSeq" id="XP_024737123.1">
    <property type="nucleotide sequence ID" value="XM_024888552.1"/>
</dbReference>
<evidence type="ECO:0000256" key="5">
    <source>
        <dbReference type="ARBA" id="ARBA00022525"/>
    </source>
</evidence>
<keyword evidence="5" id="KW-0964">Secreted</keyword>
<dbReference type="InterPro" id="IPR050314">
    <property type="entry name" value="Glycosyl_Hydrlase_18"/>
</dbReference>
<keyword evidence="16" id="KW-1185">Reference proteome</keyword>
<dbReference type="OrthoDB" id="76388at2759"/>
<evidence type="ECO:0000256" key="13">
    <source>
        <dbReference type="SAM" id="SignalP"/>
    </source>
</evidence>
<comment type="catalytic activity">
    <reaction evidence="1">
        <text>Random endo-hydrolysis of N-acetyl-beta-D-glucosaminide (1-&gt;4)-beta-linkages in chitin and chitodextrins.</text>
        <dbReference type="EC" id="3.2.1.14"/>
    </reaction>
</comment>
<dbReference type="SUPFAM" id="SSF54556">
    <property type="entry name" value="Chitinase insertion domain"/>
    <property type="match status" value="1"/>
</dbReference>
<dbReference type="GO" id="GO:0008061">
    <property type="term" value="F:chitin binding"/>
    <property type="evidence" value="ECO:0007669"/>
    <property type="project" value="InterPro"/>
</dbReference>
<evidence type="ECO:0000256" key="3">
    <source>
        <dbReference type="ARBA" id="ARBA00008682"/>
    </source>
</evidence>
<protein>
    <recommendedName>
        <fullName evidence="4">chitinase</fullName>
        <ecNumber evidence="4">3.2.1.14</ecNumber>
    </recommendedName>
</protein>
<dbReference type="GO" id="GO:0008843">
    <property type="term" value="F:endochitinase activity"/>
    <property type="evidence" value="ECO:0007669"/>
    <property type="project" value="UniProtKB-EC"/>
</dbReference>
<evidence type="ECO:0000256" key="2">
    <source>
        <dbReference type="ARBA" id="ARBA00004613"/>
    </source>
</evidence>
<dbReference type="FunCoup" id="A0A2J6TB14">
    <property type="interactions" value="616"/>
</dbReference>
<accession>A0A2J6TB14</accession>
<dbReference type="InterPro" id="IPR017853">
    <property type="entry name" value="GH"/>
</dbReference>
<evidence type="ECO:0000256" key="10">
    <source>
        <dbReference type="ARBA" id="ARBA00023326"/>
    </source>
</evidence>
<dbReference type="FunFam" id="3.10.50.10:FF:000005">
    <property type="entry name" value="Endochitinase B1"/>
    <property type="match status" value="1"/>
</dbReference>
<dbReference type="GO" id="GO:0000272">
    <property type="term" value="P:polysaccharide catabolic process"/>
    <property type="evidence" value="ECO:0007669"/>
    <property type="project" value="UniProtKB-KW"/>
</dbReference>
<dbReference type="InterPro" id="IPR029070">
    <property type="entry name" value="Chitinase_insertion_sf"/>
</dbReference>
<evidence type="ECO:0000256" key="11">
    <source>
        <dbReference type="RuleBase" id="RU000489"/>
    </source>
</evidence>
<evidence type="ECO:0000256" key="7">
    <source>
        <dbReference type="ARBA" id="ARBA00023024"/>
    </source>
</evidence>
<evidence type="ECO:0000256" key="12">
    <source>
        <dbReference type="SAM" id="MobiDB-lite"/>
    </source>
</evidence>
<feature type="domain" description="GH18" evidence="14">
    <location>
        <begin position="36"/>
        <end position="400"/>
    </location>
</feature>
<dbReference type="InParanoid" id="A0A2J6TB14"/>
<evidence type="ECO:0000256" key="1">
    <source>
        <dbReference type="ARBA" id="ARBA00000822"/>
    </source>
</evidence>
<evidence type="ECO:0000313" key="15">
    <source>
        <dbReference type="EMBL" id="PMD60219.1"/>
    </source>
</evidence>
<dbReference type="InterPro" id="IPR001579">
    <property type="entry name" value="Glyco_hydro_18_chit_AS"/>
</dbReference>
<dbReference type="GeneID" id="36596628"/>
<name>A0A2J6TB14_9HELO</name>
<dbReference type="Gene3D" id="3.10.50.10">
    <property type="match status" value="1"/>
</dbReference>
<keyword evidence="13" id="KW-0732">Signal</keyword>